<proteinExistence type="predicted"/>
<sequence length="155" mass="17186">MGRLRTAADRRRDAEFEAFTAGAAGRLLHVATLLAGEPRAAARLLDAALARTYADWYRMRGEDPYAYTRAELVRRFAHRPWRHRPRCGPLARLGTQERLVVVLGLYECVAEEQTAAQLGLPVDRVHALCLRAVARLRSPPPGKAASHSGYRTSVG</sequence>
<accession>A0A4U0S4G4</accession>
<dbReference type="OrthoDB" id="4332887at2"/>
<dbReference type="RefSeq" id="WP_136728510.1">
    <property type="nucleotide sequence ID" value="NZ_SUMC01000055.1"/>
</dbReference>
<evidence type="ECO:0000313" key="1">
    <source>
        <dbReference type="EMBL" id="TKA03203.1"/>
    </source>
</evidence>
<evidence type="ECO:0000313" key="2">
    <source>
        <dbReference type="Proteomes" id="UP000305778"/>
    </source>
</evidence>
<dbReference type="Gene3D" id="1.10.10.10">
    <property type="entry name" value="Winged helix-like DNA-binding domain superfamily/Winged helix DNA-binding domain"/>
    <property type="match status" value="1"/>
</dbReference>
<dbReference type="InterPro" id="IPR013324">
    <property type="entry name" value="RNA_pol_sigma_r3/r4-like"/>
</dbReference>
<dbReference type="Proteomes" id="UP000305778">
    <property type="component" value="Unassembled WGS sequence"/>
</dbReference>
<protein>
    <submittedName>
        <fullName evidence="1">RNA polymerase</fullName>
    </submittedName>
</protein>
<dbReference type="SUPFAM" id="SSF88659">
    <property type="entry name" value="Sigma3 and sigma4 domains of RNA polymerase sigma factors"/>
    <property type="match status" value="1"/>
</dbReference>
<dbReference type="InterPro" id="IPR036388">
    <property type="entry name" value="WH-like_DNA-bd_sf"/>
</dbReference>
<name>A0A4U0S4G4_9ACTN</name>
<dbReference type="AlphaFoldDB" id="A0A4U0S4G4"/>
<dbReference type="EMBL" id="SUMC01000055">
    <property type="protein sequence ID" value="TKA03203.1"/>
    <property type="molecule type" value="Genomic_DNA"/>
</dbReference>
<gene>
    <name evidence="1" type="ORF">FCI23_36735</name>
</gene>
<organism evidence="1 2">
    <name type="scientific">Actinacidiphila oryziradicis</name>
    <dbReference type="NCBI Taxonomy" id="2571141"/>
    <lineage>
        <taxon>Bacteria</taxon>
        <taxon>Bacillati</taxon>
        <taxon>Actinomycetota</taxon>
        <taxon>Actinomycetes</taxon>
        <taxon>Kitasatosporales</taxon>
        <taxon>Streptomycetaceae</taxon>
        <taxon>Actinacidiphila</taxon>
    </lineage>
</organism>
<comment type="caution">
    <text evidence="1">The sequence shown here is derived from an EMBL/GenBank/DDBJ whole genome shotgun (WGS) entry which is preliminary data.</text>
</comment>
<keyword evidence="2" id="KW-1185">Reference proteome</keyword>
<reference evidence="1 2" key="1">
    <citation type="submission" date="2019-04" db="EMBL/GenBank/DDBJ databases">
        <title>Streptomyces oryziradicis sp. nov., a novel actinomycete isolated from rhizosphere soil of rice (Oryza sativa L.).</title>
        <authorList>
            <person name="Li C."/>
        </authorList>
    </citation>
    <scope>NUCLEOTIDE SEQUENCE [LARGE SCALE GENOMIC DNA]</scope>
    <source>
        <strain evidence="1 2">NEAU-C40</strain>
    </source>
</reference>